<reference evidence="3 4" key="1">
    <citation type="submission" date="2020-08" db="EMBL/GenBank/DDBJ databases">
        <title>Plant Genome Project.</title>
        <authorList>
            <person name="Zhang R.-G."/>
        </authorList>
    </citation>
    <scope>NUCLEOTIDE SEQUENCE [LARGE SCALE GENOMIC DNA]</scope>
    <source>
        <tissue evidence="3">Rhizome</tissue>
    </source>
</reference>
<dbReference type="PANTHER" id="PTHR36330:SF2">
    <property type="entry name" value="LIPASE_LIPOOXYGENASE, PLAT_LH2 FAMILY PROTEIN"/>
    <property type="match status" value="1"/>
</dbReference>
<feature type="transmembrane region" description="Helical" evidence="1">
    <location>
        <begin position="300"/>
        <end position="319"/>
    </location>
</feature>
<evidence type="ECO:0000256" key="1">
    <source>
        <dbReference type="SAM" id="Phobius"/>
    </source>
</evidence>
<keyword evidence="1" id="KW-0812">Transmembrane</keyword>
<organism evidence="3 4">
    <name type="scientific">Zingiber officinale</name>
    <name type="common">Ginger</name>
    <name type="synonym">Amomum zingiber</name>
    <dbReference type="NCBI Taxonomy" id="94328"/>
    <lineage>
        <taxon>Eukaryota</taxon>
        <taxon>Viridiplantae</taxon>
        <taxon>Streptophyta</taxon>
        <taxon>Embryophyta</taxon>
        <taxon>Tracheophyta</taxon>
        <taxon>Spermatophyta</taxon>
        <taxon>Magnoliopsida</taxon>
        <taxon>Liliopsida</taxon>
        <taxon>Zingiberales</taxon>
        <taxon>Zingiberaceae</taxon>
        <taxon>Zingiber</taxon>
    </lineage>
</organism>
<dbReference type="Pfam" id="PF24938">
    <property type="entry name" value="DUF7755"/>
    <property type="match status" value="1"/>
</dbReference>
<feature type="transmembrane region" description="Helical" evidence="1">
    <location>
        <begin position="325"/>
        <end position="343"/>
    </location>
</feature>
<evidence type="ECO:0000259" key="2">
    <source>
        <dbReference type="Pfam" id="PF24938"/>
    </source>
</evidence>
<name>A0A8J5HQX2_ZINOF</name>
<keyword evidence="1" id="KW-0472">Membrane</keyword>
<protein>
    <recommendedName>
        <fullName evidence="2">DUF7755 domain-containing protein</fullName>
    </recommendedName>
</protein>
<dbReference type="Proteomes" id="UP000734854">
    <property type="component" value="Unassembled WGS sequence"/>
</dbReference>
<keyword evidence="4" id="KW-1185">Reference proteome</keyword>
<keyword evidence="1" id="KW-1133">Transmembrane helix</keyword>
<dbReference type="PANTHER" id="PTHR36330">
    <property type="entry name" value="LIPASE/LIPOOXYGENASE, PLAT/LH2 FAMILY PROTEIN"/>
    <property type="match status" value="1"/>
</dbReference>
<sequence length="434" mass="47646">MTVFRLSGSNFEFPTGNPRSTRRLMFPLRGTRPHLLHSGDLLVASAILHIDSMLPDFLLDIRFPASPDFHLCKTLLFLNFNGFAKPSRLLQSTEAKHTKYLHEDALSSLELDLHNSYYIVELCTSSDYGSSLNDINAALLLCLIDENGNAILQRLAVIPKPGVDTNSNESLHFQRGYVDVVTFKGSKLGKIEAIWIGLETGSWRLDGLKLTVVNGPAHLSESIVNKDESGFDCLQYTFESHNLLLGEGGISVAELRPSFSTELSRNSFSSSLNMQSLSQTLPDHKQTREASMKEYAELKFSLLVYDLILILTGSSILNLCSNEKSTYAFLAGGLAGFFYLLLLQRSVDGLSAPANNSKGGDNLLQAFGGIKRQWVPLVLVIATSAVMLKYRMGGTTTLALSPTELFVGITGFLTSKIAVLLAAFKPVQRNQKGE</sequence>
<evidence type="ECO:0000313" key="4">
    <source>
        <dbReference type="Proteomes" id="UP000734854"/>
    </source>
</evidence>
<dbReference type="EMBL" id="JACMSC010000003">
    <property type="protein sequence ID" value="KAG6529425.1"/>
    <property type="molecule type" value="Genomic_DNA"/>
</dbReference>
<proteinExistence type="predicted"/>
<accession>A0A8J5HQX2</accession>
<comment type="caution">
    <text evidence="3">The sequence shown here is derived from an EMBL/GenBank/DDBJ whole genome shotgun (WGS) entry which is preliminary data.</text>
</comment>
<feature type="transmembrane region" description="Helical" evidence="1">
    <location>
        <begin position="405"/>
        <end position="424"/>
    </location>
</feature>
<feature type="domain" description="DUF7755" evidence="2">
    <location>
        <begin position="116"/>
        <end position="259"/>
    </location>
</feature>
<evidence type="ECO:0000313" key="3">
    <source>
        <dbReference type="EMBL" id="KAG6529425.1"/>
    </source>
</evidence>
<dbReference type="InterPro" id="IPR056657">
    <property type="entry name" value="DUF7755"/>
</dbReference>
<gene>
    <name evidence="3" type="ORF">ZIOFF_011623</name>
</gene>
<dbReference type="AlphaFoldDB" id="A0A8J5HQX2"/>